<organism evidence="1">
    <name type="scientific">virus sp. ctDYl1</name>
    <dbReference type="NCBI Taxonomy" id="2826795"/>
    <lineage>
        <taxon>Viruses</taxon>
    </lineage>
</organism>
<name>A0A8S5R8R4_9VIRU</name>
<proteinExistence type="predicted"/>
<protein>
    <submittedName>
        <fullName evidence="1">Terminase</fullName>
    </submittedName>
</protein>
<evidence type="ECO:0000313" key="1">
    <source>
        <dbReference type="EMBL" id="DAE27806.1"/>
    </source>
</evidence>
<dbReference type="EMBL" id="BK015846">
    <property type="protein sequence ID" value="DAE27806.1"/>
    <property type="molecule type" value="Genomic_DNA"/>
</dbReference>
<reference evidence="1" key="1">
    <citation type="journal article" date="2021" name="Proc. Natl. Acad. Sci. U.S.A.">
        <title>A Catalog of Tens of Thousands of Viruses from Human Metagenomes Reveals Hidden Associations with Chronic Diseases.</title>
        <authorList>
            <person name="Tisza M.J."/>
            <person name="Buck C.B."/>
        </authorList>
    </citation>
    <scope>NUCLEOTIDE SEQUENCE</scope>
    <source>
        <strain evidence="1">CtDYl1</strain>
    </source>
</reference>
<sequence length="583" mass="66824">MGKITEGSIEWYRAVLNQIISSDMTIYQNQKDCLDLLLNMNIDLPFDKNQEARKMAMKVSQYSHNIAEKCAALTGSGDFDDIYWQYLLLEAPHLLDSYAMYIEKDRKPEERFYLPRRRTLKKVVDKLQALEEDELDELFLHQPARTGKSQIITVGTAWHCARNSEISNLYVTYKEGLGGAFLDGVMEIWTDPTYCHEDVFHSKIARTDAKNHKVDLERKKKYATLSGKGLESGLNGEYDAYGWLILDDILEGIQDVLNPDILRRKQIVFDNNVMSRKKEQCKLILNGTIWSLHDLYMDRLSFLQNNPEAKHIRYDVLKIPALDPETDESNFDYDYGVGFSTKYYRTIRSKFEENDDMAGWLAQYQQEPIERDGALFNAQHMNFYNGQLPDEEPLKVVSACDVALGGSDYLAMPVAYVYEDGSVYIHEVVFDNSEKKFTMPKVVSAIVNNKVTNAFFEANAGGEGYKDEVEGKLKEQGYQTNLTSKYAQQMILNNGGHAPKSAVRKEQRIWDNAENIRKFYFLDTGYQNAEYRKFMNNVYSFTMTGKNKHDDAPDSLASLAVFLKNGSGVGTVTATQNPLWGRR</sequence>
<accession>A0A8S5R8R4</accession>